<dbReference type="EMBL" id="JPGD01000005">
    <property type="protein sequence ID" value="KGB98485.1"/>
    <property type="molecule type" value="Genomic_DNA"/>
</dbReference>
<dbReference type="RefSeq" id="WP_052100274.1">
    <property type="nucleotide sequence ID" value="NZ_KN150854.1"/>
</dbReference>
<organism evidence="1 2">
    <name type="scientific">Burkholderia cepacia</name>
    <name type="common">Pseudomonas cepacia</name>
    <dbReference type="NCBI Taxonomy" id="292"/>
    <lineage>
        <taxon>Bacteria</taxon>
        <taxon>Pseudomonadati</taxon>
        <taxon>Pseudomonadota</taxon>
        <taxon>Betaproteobacteria</taxon>
        <taxon>Burkholderiales</taxon>
        <taxon>Burkholderiaceae</taxon>
        <taxon>Burkholderia</taxon>
        <taxon>Burkholderia cepacia complex</taxon>
    </lineage>
</organism>
<name>A0AA88Z0D7_BURCE</name>
<protein>
    <submittedName>
        <fullName evidence="1">Uncharacterized protein</fullName>
    </submittedName>
</protein>
<evidence type="ECO:0000313" key="2">
    <source>
        <dbReference type="Proteomes" id="UP000029575"/>
    </source>
</evidence>
<evidence type="ECO:0000313" key="1">
    <source>
        <dbReference type="EMBL" id="KGB98485.1"/>
    </source>
</evidence>
<dbReference type="Pfam" id="PF26207">
    <property type="entry name" value="Phage_phiTE_015"/>
    <property type="match status" value="1"/>
</dbReference>
<reference evidence="1 2" key="1">
    <citation type="submission" date="2014-06" db="EMBL/GenBank/DDBJ databases">
        <authorList>
            <person name="Bishop-Lilly K.A."/>
            <person name="Broomall S.M."/>
            <person name="Chain P.S."/>
            <person name="Chertkov O."/>
            <person name="Coyne S.R."/>
            <person name="Daligault H.E."/>
            <person name="Davenport K.W."/>
            <person name="Erkkila T."/>
            <person name="Frey K.G."/>
            <person name="Gibbons H.S."/>
            <person name="Gu W."/>
            <person name="Jaissle J."/>
            <person name="Johnson S.L."/>
            <person name="Koroleva G.I."/>
            <person name="Ladner J.T."/>
            <person name="Lo C.-C."/>
            <person name="Minogue T.D."/>
            <person name="Munk C."/>
            <person name="Palacios G.F."/>
            <person name="Redden C.L."/>
            <person name="Rosenzweig C.N."/>
            <person name="Scholz M.B."/>
            <person name="Teshima H."/>
            <person name="Xu Y."/>
        </authorList>
    </citation>
    <scope>NUCLEOTIDE SEQUENCE [LARGE SCALE GENOMIC DNA]</scope>
    <source>
        <strain evidence="1 2">DWS 37UF10B-2</strain>
    </source>
</reference>
<gene>
    <name evidence="1" type="ORF">DM43_3464</name>
</gene>
<sequence length="256" mass="27715">MNDQPPSCADALTDQIVATALKHLRPFSSDSQKAALRSDLKEILAASPVSQPAAAPADDRVAIEAWAVAQGHDVERRESNPDLYEYLPTPYLWTAWQAARAAALPAASIPSPDDDILCVCGWENWRVKGYVDRGTAERRYQLVAGYVLSKLALQPAQADAQAETREPIAWVTDDDRAITAAQKQHALADGGATASSVRPYSIPCYAGSAPADAGEARLTDSQREAIEFAAKTMDERRLDAHARVLRALLNGADHDR</sequence>
<proteinExistence type="predicted"/>
<comment type="caution">
    <text evidence="1">The sequence shown here is derived from an EMBL/GenBank/DDBJ whole genome shotgun (WGS) entry which is preliminary data.</text>
</comment>
<dbReference type="AlphaFoldDB" id="A0AA88Z0D7"/>
<dbReference type="Proteomes" id="UP000029575">
    <property type="component" value="Unassembled WGS sequence"/>
</dbReference>
<accession>A0AA88Z0D7</accession>
<dbReference type="InterPro" id="IPR058601">
    <property type="entry name" value="Phage_phiTE_015-like"/>
</dbReference>